<dbReference type="InterPro" id="IPR003593">
    <property type="entry name" value="AAA+_ATPase"/>
</dbReference>
<protein>
    <recommendedName>
        <fullName evidence="1">AAA+ ATPase domain-containing protein</fullName>
    </recommendedName>
</protein>
<evidence type="ECO:0000259" key="1">
    <source>
        <dbReference type="SMART" id="SM00382"/>
    </source>
</evidence>
<dbReference type="RefSeq" id="WP_062125783.1">
    <property type="nucleotide sequence ID" value="NZ_BAZW01000027.1"/>
</dbReference>
<dbReference type="SUPFAM" id="SSF52540">
    <property type="entry name" value="P-loop containing nucleoside triphosphate hydrolases"/>
    <property type="match status" value="1"/>
</dbReference>
<sequence>MEYLVRDISKNIIKKLQPNKVVIVFGARRVGKTVLVKEILERIEEPVLTLNGEDINVHDKLAIRSVENYRQILGSYKLLYIDEAQKIPEIGLKLKLMVDEIEGLKIIISGSSSFDIYKDAGEPLTGRKYSFNLFALSENEYSQIENSISKVDKIRERMIFGNYPELLHIPDKEDKIDYLNEMVSSYLLKDILVYEHIRNSQKIFNLLRLIAFQIGGEVSLQELGNQLGISKNTVEKYLDLLSKVFILHKVEGYSRNLRKEITKNARWYFLDNGIRNAVIANFNPIESRNDIGALWENYMISERLKYQEYKRLSSNNYFWRTYEQQEIDWVEERGGSLFGYEFKWNESKVKIPSQWQNNYPNASFEVINRHNFERWLK</sequence>
<reference evidence="2 3" key="1">
    <citation type="journal article" date="2015" name="Microbes Environ.">
        <title>Distribution and evolution of nitrogen fixation genes in the phylum bacteroidetes.</title>
        <authorList>
            <person name="Inoue J."/>
            <person name="Oshima K."/>
            <person name="Suda W."/>
            <person name="Sakamoto M."/>
            <person name="Iino T."/>
            <person name="Noda S."/>
            <person name="Hongoh Y."/>
            <person name="Hattori M."/>
            <person name="Ohkuma M."/>
        </authorList>
    </citation>
    <scope>NUCLEOTIDE SEQUENCE [LARGE SCALE GENOMIC DNA]</scope>
    <source>
        <strain evidence="2">JCM 15548</strain>
    </source>
</reference>
<dbReference type="PANTHER" id="PTHR43566">
    <property type="entry name" value="CONSERVED PROTEIN"/>
    <property type="match status" value="1"/>
</dbReference>
<dbReference type="Gene3D" id="3.40.50.300">
    <property type="entry name" value="P-loop containing nucleotide triphosphate hydrolases"/>
    <property type="match status" value="1"/>
</dbReference>
<dbReference type="EMBL" id="BAZW01000027">
    <property type="protein sequence ID" value="GAO30650.1"/>
    <property type="molecule type" value="Genomic_DNA"/>
</dbReference>
<feature type="domain" description="AAA+ ATPase" evidence="1">
    <location>
        <begin position="18"/>
        <end position="140"/>
    </location>
</feature>
<dbReference type="Pfam" id="PF13635">
    <property type="entry name" value="DUF4143"/>
    <property type="match status" value="1"/>
</dbReference>
<name>A0A0E9M0I7_9BACT</name>
<dbReference type="InterPro" id="IPR041682">
    <property type="entry name" value="AAA_14"/>
</dbReference>
<dbReference type="Proteomes" id="UP000032900">
    <property type="component" value="Unassembled WGS sequence"/>
</dbReference>
<proteinExistence type="predicted"/>
<evidence type="ECO:0000313" key="3">
    <source>
        <dbReference type="Proteomes" id="UP000032900"/>
    </source>
</evidence>
<accession>A0A0E9M0I7</accession>
<dbReference type="InterPro" id="IPR027417">
    <property type="entry name" value="P-loop_NTPase"/>
</dbReference>
<organism evidence="2 3">
    <name type="scientific">Geofilum rubicundum JCM 15548</name>
    <dbReference type="NCBI Taxonomy" id="1236989"/>
    <lineage>
        <taxon>Bacteria</taxon>
        <taxon>Pseudomonadati</taxon>
        <taxon>Bacteroidota</taxon>
        <taxon>Bacteroidia</taxon>
        <taxon>Marinilabiliales</taxon>
        <taxon>Marinilabiliaceae</taxon>
        <taxon>Geofilum</taxon>
    </lineage>
</organism>
<gene>
    <name evidence="2" type="ORF">JCM15548_12944</name>
</gene>
<dbReference type="PANTHER" id="PTHR43566:SF1">
    <property type="entry name" value="AAA+ ATPASE DOMAIN-CONTAINING PROTEIN"/>
    <property type="match status" value="1"/>
</dbReference>
<dbReference type="AlphaFoldDB" id="A0A0E9M0I7"/>
<comment type="caution">
    <text evidence="2">The sequence shown here is derived from an EMBL/GenBank/DDBJ whole genome shotgun (WGS) entry which is preliminary data.</text>
</comment>
<dbReference type="InterPro" id="IPR025420">
    <property type="entry name" value="DUF4143"/>
</dbReference>
<dbReference type="STRING" id="1236989.JCM15548_12944"/>
<dbReference type="SMART" id="SM00382">
    <property type="entry name" value="AAA"/>
    <property type="match status" value="1"/>
</dbReference>
<dbReference type="OrthoDB" id="9778168at2"/>
<evidence type="ECO:0000313" key="2">
    <source>
        <dbReference type="EMBL" id="GAO30650.1"/>
    </source>
</evidence>
<dbReference type="Pfam" id="PF13173">
    <property type="entry name" value="AAA_14"/>
    <property type="match status" value="1"/>
</dbReference>
<keyword evidence="3" id="KW-1185">Reference proteome</keyword>